<sequence length="717" mass="77319">MGKCIICGASVDGRICSSHEEDVVFEFRGNDPNQLKPNRFYGGIVDGYADFGVFIDLSSNVTGLLHRSELDRRIESLDWEPGDEVFVQVKNVRDNGNVDLAWSIRQEEREFRGVLVQDGTQEVDPEDGDEEDDDGDDGSAVTHKPTPDHPRDDGGSASDDSEAAADDEAGNGSTDDETDESGAEEAAGEDRSEPSDAGSDEDDDIEALRERKQSTPNGEGERVDIGSLSDRVGETVRIEGEVVGARQTGGPTVFELRDETGVVDCAAFVQAGVRAYPEIEVGDIVRLEGDVEVRRNEIQVETEALAALEGNESAAVERRLAEALSDEARPEGVAALGDHPAIDTVGDDLLEAAESIRRAVIESRPIVVRHAATADGYVAGAAVERAVLPLVREEHAKSDAEYHYFTRRPIDEPVYDMDAATKDTTRMLQDRDRHGEQLPLVLLLGTGSTVESEDGLDLLGVYDAERVVVDAATADAEIADTVATLVNPGLAGAETDDLTTGALASVLAATVNDDVIDDLAHLPAVSYWEETPETYADLATDAGVDDERVTNLREAVALEAYYQSYQDKRELITDILFDSEGGDLAGHIAGQFREKLETELETAEANVEEREVDGRTFATLDADAYSHRFDFPSTTLLADELQRRNDRDATVLYGTDELYVRADDGVDVRAAAGDAAMAVPDAGVTAVGVRQGRIEYLAGRRDEVTDAVVDAVAGQLQ</sequence>
<dbReference type="SUPFAM" id="SSF50249">
    <property type="entry name" value="Nucleic acid-binding proteins"/>
    <property type="match status" value="2"/>
</dbReference>
<feature type="compositionally biased region" description="Basic and acidic residues" evidence="1">
    <location>
        <begin position="206"/>
        <end position="224"/>
    </location>
</feature>
<dbReference type="SUPFAM" id="SSF64182">
    <property type="entry name" value="DHH phosphoesterases"/>
    <property type="match status" value="1"/>
</dbReference>
<dbReference type="RefSeq" id="WP_159669723.1">
    <property type="nucleotide sequence ID" value="NZ_WUUS01000010.1"/>
</dbReference>
<evidence type="ECO:0000313" key="3">
    <source>
        <dbReference type="EMBL" id="MXR42788.1"/>
    </source>
</evidence>
<dbReference type="EMBL" id="WUUS01000010">
    <property type="protein sequence ID" value="MXR42788.1"/>
    <property type="molecule type" value="Genomic_DNA"/>
</dbReference>
<feature type="region of interest" description="Disordered" evidence="1">
    <location>
        <begin position="113"/>
        <end position="228"/>
    </location>
</feature>
<comment type="caution">
    <text evidence="3">The sequence shown here is derived from an EMBL/GenBank/DDBJ whole genome shotgun (WGS) entry which is preliminary data.</text>
</comment>
<feature type="compositionally biased region" description="Acidic residues" evidence="1">
    <location>
        <begin position="121"/>
        <end position="137"/>
    </location>
</feature>
<dbReference type="GO" id="GO:0003676">
    <property type="term" value="F:nucleic acid binding"/>
    <property type="evidence" value="ECO:0007669"/>
    <property type="project" value="InterPro"/>
</dbReference>
<dbReference type="PROSITE" id="PS50126">
    <property type="entry name" value="S1"/>
    <property type="match status" value="1"/>
</dbReference>
<dbReference type="CDD" id="cd04487">
    <property type="entry name" value="RecJ_OBF2_like"/>
    <property type="match status" value="1"/>
</dbReference>
<accession>A0A6B0SUW5</accession>
<organism evidence="3 4">
    <name type="scientific">Halobaculum saliterrae</name>
    <dbReference type="NCBI Taxonomy" id="2073113"/>
    <lineage>
        <taxon>Archaea</taxon>
        <taxon>Methanobacteriati</taxon>
        <taxon>Methanobacteriota</taxon>
        <taxon>Stenosarchaea group</taxon>
        <taxon>Halobacteria</taxon>
        <taxon>Halobacteriales</taxon>
        <taxon>Haloferacaceae</taxon>
        <taxon>Halobaculum</taxon>
    </lineage>
</organism>
<name>A0A6B0SUW5_9EURY</name>
<dbReference type="InterPro" id="IPR038763">
    <property type="entry name" value="DHH_sf"/>
</dbReference>
<proteinExistence type="predicted"/>
<dbReference type="InterPro" id="IPR003029">
    <property type="entry name" value="S1_domain"/>
</dbReference>
<protein>
    <submittedName>
        <fullName evidence="3">S1 RNA-binding domain-containing protein</fullName>
    </submittedName>
</protein>
<evidence type="ECO:0000256" key="1">
    <source>
        <dbReference type="SAM" id="MobiDB-lite"/>
    </source>
</evidence>
<dbReference type="Gene3D" id="2.40.50.1010">
    <property type="match status" value="1"/>
</dbReference>
<feature type="domain" description="S1 motif" evidence="2">
    <location>
        <begin position="38"/>
        <end position="105"/>
    </location>
</feature>
<dbReference type="InterPro" id="IPR012340">
    <property type="entry name" value="NA-bd_OB-fold"/>
</dbReference>
<dbReference type="AlphaFoldDB" id="A0A6B0SUW5"/>
<dbReference type="SMART" id="SM00316">
    <property type="entry name" value="S1"/>
    <property type="match status" value="1"/>
</dbReference>
<feature type="compositionally biased region" description="Acidic residues" evidence="1">
    <location>
        <begin position="159"/>
        <end position="187"/>
    </location>
</feature>
<dbReference type="OrthoDB" id="60224at2157"/>
<gene>
    <name evidence="3" type="ORF">GRX01_15755</name>
</gene>
<dbReference type="Pfam" id="PF01336">
    <property type="entry name" value="tRNA_anti-codon"/>
    <property type="match status" value="1"/>
</dbReference>
<evidence type="ECO:0000313" key="4">
    <source>
        <dbReference type="Proteomes" id="UP000437065"/>
    </source>
</evidence>
<feature type="compositionally biased region" description="Basic and acidic residues" evidence="1">
    <location>
        <begin position="145"/>
        <end position="154"/>
    </location>
</feature>
<dbReference type="Proteomes" id="UP000437065">
    <property type="component" value="Unassembled WGS sequence"/>
</dbReference>
<dbReference type="InterPro" id="IPR004365">
    <property type="entry name" value="NA-bd_OB_tRNA"/>
</dbReference>
<dbReference type="Gene3D" id="2.40.50.140">
    <property type="entry name" value="Nucleic acid-binding proteins"/>
    <property type="match status" value="1"/>
</dbReference>
<keyword evidence="4" id="KW-1185">Reference proteome</keyword>
<reference evidence="3 4" key="1">
    <citation type="submission" date="2019-12" db="EMBL/GenBank/DDBJ databases">
        <title>Isolation and characterization of three novel carbon monoxide-oxidizing members of Halobacteria from salione crusts and soils.</title>
        <authorList>
            <person name="Myers M.R."/>
            <person name="King G.M."/>
        </authorList>
    </citation>
    <scope>NUCLEOTIDE SEQUENCE [LARGE SCALE GENOMIC DNA]</scope>
    <source>
        <strain evidence="3 4">WSA2</strain>
    </source>
</reference>
<dbReference type="Pfam" id="PF00575">
    <property type="entry name" value="S1"/>
    <property type="match status" value="1"/>
</dbReference>
<evidence type="ECO:0000259" key="2">
    <source>
        <dbReference type="PROSITE" id="PS50126"/>
    </source>
</evidence>